<evidence type="ECO:0000313" key="2">
    <source>
        <dbReference type="Proteomes" id="UP000241769"/>
    </source>
</evidence>
<dbReference type="Proteomes" id="UP000241769">
    <property type="component" value="Unassembled WGS sequence"/>
</dbReference>
<keyword evidence="2" id="KW-1185">Reference proteome</keyword>
<proteinExistence type="predicted"/>
<dbReference type="InParanoid" id="A0A2P6NM38"/>
<evidence type="ECO:0000313" key="1">
    <source>
        <dbReference type="EMBL" id="PRP84999.1"/>
    </source>
</evidence>
<dbReference type="EMBL" id="MDYQ01000052">
    <property type="protein sequence ID" value="PRP84999.1"/>
    <property type="molecule type" value="Genomic_DNA"/>
</dbReference>
<protein>
    <submittedName>
        <fullName evidence="1">Uncharacterized protein</fullName>
    </submittedName>
</protein>
<gene>
    <name evidence="1" type="ORF">PROFUN_07287</name>
</gene>
<dbReference type="AlphaFoldDB" id="A0A2P6NM38"/>
<comment type="caution">
    <text evidence="1">The sequence shown here is derived from an EMBL/GenBank/DDBJ whole genome shotgun (WGS) entry which is preliminary data.</text>
</comment>
<name>A0A2P6NM38_9EUKA</name>
<reference evidence="1 2" key="1">
    <citation type="journal article" date="2018" name="Genome Biol. Evol.">
        <title>Multiple Roots of Fruiting Body Formation in Amoebozoa.</title>
        <authorList>
            <person name="Hillmann F."/>
            <person name="Forbes G."/>
            <person name="Novohradska S."/>
            <person name="Ferling I."/>
            <person name="Riege K."/>
            <person name="Groth M."/>
            <person name="Westermann M."/>
            <person name="Marz M."/>
            <person name="Spaller T."/>
            <person name="Winckler T."/>
            <person name="Schaap P."/>
            <person name="Glockner G."/>
        </authorList>
    </citation>
    <scope>NUCLEOTIDE SEQUENCE [LARGE SCALE GENOMIC DNA]</scope>
    <source>
        <strain evidence="1 2">Jena</strain>
    </source>
</reference>
<accession>A0A2P6NM38</accession>
<organism evidence="1 2">
    <name type="scientific">Planoprotostelium fungivorum</name>
    <dbReference type="NCBI Taxonomy" id="1890364"/>
    <lineage>
        <taxon>Eukaryota</taxon>
        <taxon>Amoebozoa</taxon>
        <taxon>Evosea</taxon>
        <taxon>Variosea</taxon>
        <taxon>Cavosteliida</taxon>
        <taxon>Cavosteliaceae</taxon>
        <taxon>Planoprotostelium</taxon>
    </lineage>
</organism>
<sequence length="66" mass="7421">MCNGNSQPWCSSDFLSQKNVQLDNQTQVEAMYTFFPPIQISFGPNIVINNTANKWTKASLEHPSCV</sequence>